<reference evidence="2 3" key="2">
    <citation type="submission" date="2017-10" db="EMBL/GenBank/DDBJ databases">
        <title>Genome analyses suggest a sexual origin of heterokaryosis in a supposedly ancient asexual fungus.</title>
        <authorList>
            <person name="Corradi N."/>
            <person name="Sedzielewska K."/>
            <person name="Noel J."/>
            <person name="Charron P."/>
            <person name="Farinelli L."/>
            <person name="Marton T."/>
            <person name="Kruger M."/>
            <person name="Pelin A."/>
            <person name="Brachmann A."/>
            <person name="Corradi N."/>
        </authorList>
    </citation>
    <scope>NUCLEOTIDE SEQUENCE [LARGE SCALE GENOMIC DNA]</scope>
    <source>
        <strain evidence="2 3">A1</strain>
    </source>
</reference>
<dbReference type="VEuPathDB" id="FungiDB:RhiirA1_459824"/>
<accession>A0A2N0RSU0</accession>
<feature type="region of interest" description="Disordered" evidence="1">
    <location>
        <begin position="36"/>
        <end position="74"/>
    </location>
</feature>
<evidence type="ECO:0000313" key="2">
    <source>
        <dbReference type="EMBL" id="PKC66372.1"/>
    </source>
</evidence>
<dbReference type="Proteomes" id="UP000232688">
    <property type="component" value="Unassembled WGS sequence"/>
</dbReference>
<protein>
    <submittedName>
        <fullName evidence="2">Uncharacterized protein</fullName>
    </submittedName>
</protein>
<comment type="caution">
    <text evidence="2">The sequence shown here is derived from an EMBL/GenBank/DDBJ whole genome shotgun (WGS) entry which is preliminary data.</text>
</comment>
<proteinExistence type="predicted"/>
<gene>
    <name evidence="2" type="ORF">RhiirA1_459824</name>
</gene>
<organism evidence="2 3">
    <name type="scientific">Rhizophagus irregularis</name>
    <dbReference type="NCBI Taxonomy" id="588596"/>
    <lineage>
        <taxon>Eukaryota</taxon>
        <taxon>Fungi</taxon>
        <taxon>Fungi incertae sedis</taxon>
        <taxon>Mucoromycota</taxon>
        <taxon>Glomeromycotina</taxon>
        <taxon>Glomeromycetes</taxon>
        <taxon>Glomerales</taxon>
        <taxon>Glomeraceae</taxon>
        <taxon>Rhizophagus</taxon>
    </lineage>
</organism>
<sequence length="195" mass="22125">MSKRKFGNSEEKKPEEYYSIGEFNFDSTKTIIKNNTKSKKQDVQLSEGSTDNVNMSSLQQEDSNNDVNTSPLQQEGLNDIVFTSPIPAEKSLEDFLSNGSAPSEYILSDNETFNQQEFASRGSSKSSVMLLSSSQMQLSQESFHVQELFQVKSAEIPKKIRNVAVEVNLQSKKPMQFQNMTNEFEIAYWLAHQKL</sequence>
<feature type="region of interest" description="Disordered" evidence="1">
    <location>
        <begin position="1"/>
        <end position="20"/>
    </location>
</feature>
<reference evidence="2 3" key="1">
    <citation type="submission" date="2017-10" db="EMBL/GenBank/DDBJ databases">
        <title>Extensive intraspecific genome diversity in a model arbuscular mycorrhizal fungus.</title>
        <authorList>
            <person name="Chen E.C.H."/>
            <person name="Morin E."/>
            <person name="Baudet D."/>
            <person name="Noel J."/>
            <person name="Ndikumana S."/>
            <person name="Charron P."/>
            <person name="St-Onge C."/>
            <person name="Giorgi J."/>
            <person name="Grigoriev I.V."/>
            <person name="Roux C."/>
            <person name="Martin F.M."/>
            <person name="Corradi N."/>
        </authorList>
    </citation>
    <scope>NUCLEOTIDE SEQUENCE [LARGE SCALE GENOMIC DNA]</scope>
    <source>
        <strain evidence="2 3">A1</strain>
    </source>
</reference>
<dbReference type="EMBL" id="LLXH01000468">
    <property type="protein sequence ID" value="PKC66372.1"/>
    <property type="molecule type" value="Genomic_DNA"/>
</dbReference>
<dbReference type="AlphaFoldDB" id="A0A2N0RSU0"/>
<evidence type="ECO:0000313" key="3">
    <source>
        <dbReference type="Proteomes" id="UP000232688"/>
    </source>
</evidence>
<feature type="compositionally biased region" description="Polar residues" evidence="1">
    <location>
        <begin position="43"/>
        <end position="74"/>
    </location>
</feature>
<feature type="compositionally biased region" description="Basic and acidic residues" evidence="1">
    <location>
        <begin position="7"/>
        <end position="16"/>
    </location>
</feature>
<name>A0A2N0RSU0_9GLOM</name>
<evidence type="ECO:0000256" key="1">
    <source>
        <dbReference type="SAM" id="MobiDB-lite"/>
    </source>
</evidence>